<dbReference type="Proteomes" id="UP000187735">
    <property type="component" value="Chromosome"/>
</dbReference>
<evidence type="ECO:0000313" key="6">
    <source>
        <dbReference type="Proteomes" id="UP000187735"/>
    </source>
</evidence>
<dbReference type="Pfam" id="PF04734">
    <property type="entry name" value="Ceramidase_alk"/>
    <property type="match status" value="1"/>
</dbReference>
<dbReference type="KEGG" id="fmr:Fuma_03913"/>
<feature type="domain" description="LamG-like jellyroll fold" evidence="4">
    <location>
        <begin position="579"/>
        <end position="705"/>
    </location>
</feature>
<evidence type="ECO:0000313" key="5">
    <source>
        <dbReference type="EMBL" id="APZ94287.1"/>
    </source>
</evidence>
<dbReference type="AlphaFoldDB" id="A0A1P8WJQ6"/>
<feature type="signal peptide" evidence="3">
    <location>
        <begin position="1"/>
        <end position="24"/>
    </location>
</feature>
<dbReference type="SMART" id="SM00560">
    <property type="entry name" value="LamGL"/>
    <property type="match status" value="1"/>
</dbReference>
<evidence type="ECO:0000259" key="4">
    <source>
        <dbReference type="SMART" id="SM00560"/>
    </source>
</evidence>
<protein>
    <submittedName>
        <fullName evidence="5">Neutral/alkaline non-lysosomal ceramidase</fullName>
    </submittedName>
</protein>
<dbReference type="SUPFAM" id="SSF49899">
    <property type="entry name" value="Concanavalin A-like lectins/glucanases"/>
    <property type="match status" value="1"/>
</dbReference>
<dbReference type="InterPro" id="IPR006558">
    <property type="entry name" value="LamG-like"/>
</dbReference>
<dbReference type="RefSeq" id="WP_077025617.1">
    <property type="nucleotide sequence ID" value="NZ_CP017641.1"/>
</dbReference>
<keyword evidence="6" id="KW-1185">Reference proteome</keyword>
<accession>A0A1P8WJQ6</accession>
<proteinExistence type="predicted"/>
<reference evidence="5 6" key="1">
    <citation type="journal article" date="2016" name="Front. Microbiol.">
        <title>Fuerstia marisgermanicae gen. nov., sp. nov., an Unusual Member of the Phylum Planctomycetes from the German Wadden Sea.</title>
        <authorList>
            <person name="Kohn T."/>
            <person name="Heuer A."/>
            <person name="Jogler M."/>
            <person name="Vollmers J."/>
            <person name="Boedeker C."/>
            <person name="Bunk B."/>
            <person name="Rast P."/>
            <person name="Borchert D."/>
            <person name="Glockner I."/>
            <person name="Freese H.M."/>
            <person name="Klenk H.P."/>
            <person name="Overmann J."/>
            <person name="Kaster A.K."/>
            <person name="Rohde M."/>
            <person name="Wiegand S."/>
            <person name="Jogler C."/>
        </authorList>
    </citation>
    <scope>NUCLEOTIDE SEQUENCE [LARGE SCALE GENOMIC DNA]</scope>
    <source>
        <strain evidence="5 6">NH11</strain>
    </source>
</reference>
<feature type="chain" id="PRO_5013111747" evidence="3">
    <location>
        <begin position="25"/>
        <end position="713"/>
    </location>
</feature>
<evidence type="ECO:0000256" key="2">
    <source>
        <dbReference type="ARBA" id="ARBA00023157"/>
    </source>
</evidence>
<gene>
    <name evidence="5" type="ORF">Fuma_03913</name>
</gene>
<dbReference type="InterPro" id="IPR031329">
    <property type="entry name" value="NEUT/ALK_ceramidase_N"/>
</dbReference>
<dbReference type="Pfam" id="PF13385">
    <property type="entry name" value="Laminin_G_3"/>
    <property type="match status" value="1"/>
</dbReference>
<keyword evidence="1 3" id="KW-0732">Signal</keyword>
<keyword evidence="2" id="KW-1015">Disulfide bond</keyword>
<dbReference type="Gene3D" id="2.60.120.200">
    <property type="match status" value="1"/>
</dbReference>
<evidence type="ECO:0000256" key="3">
    <source>
        <dbReference type="SAM" id="SignalP"/>
    </source>
</evidence>
<sequence precursor="true">MKFAVFVCRATLVCLLGLAPLNHAKAELQAGAAIVDVTPSKFPVLVNGGMTSRSATEVVTKINARAIVLADGEERIGIVVVDSCMMPRPLLDEAKKLAAQQTKIKPDHILISATHTHTAPSSMGALGTDADTDYLPVLRAGIAEALVKAEQNLEPAKVGWSVKNAADFTALRRWIRRPDRLAEDPFGNMTVRANMHSGADWDAVTGESGPEDPDLSLISFRAKDGRPIAVLANFSMHYYSGQKPLAADYFGLFSDAMQEKLGHKQEDHPPFVGIMSHGCSGDIWRRDYTKPKDEWDPWSNIDEFTEGLLKVALDAYRNAEYQDNADLAMHEARMTLDYRVPDLQRLQWAQKIVAETGDRLPKTTAEVYAREQVILHELQSTEIVVQGLRIGDIGIATTPNETYALTGLKVKLQSPLPKTMVIELANGGDGYIPPPEQHLLGGYNTWAARSAGLEVQAEPKIAEAALTLLEKSAQKPRHKWQQSRGPAAEAIAAAKPLAWWRMDEFAGPWSVDSSGHHSDATYEPAVAYFLEGPNSKAFCVDGEKNRCVHFAGDRMSARLPLLKDKYSVSMWIWNGMPNDARDVAGWLYSRGHNNGLAAATEHLGVGGTATSPGRLIYQSGASPDNVAVGKTEIPRWTWSHVVFVKDGGKVRAYLNGASEPEFETTVDNNASLPASCFFGGRCDNDSNWEGRLDEVAVFDRVLTTSEIASLGKP</sequence>
<dbReference type="EMBL" id="CP017641">
    <property type="protein sequence ID" value="APZ94287.1"/>
    <property type="molecule type" value="Genomic_DNA"/>
</dbReference>
<dbReference type="InterPro" id="IPR013320">
    <property type="entry name" value="ConA-like_dom_sf"/>
</dbReference>
<dbReference type="OrthoDB" id="9790058at2"/>
<name>A0A1P8WJQ6_9PLAN</name>
<evidence type="ECO:0000256" key="1">
    <source>
        <dbReference type="ARBA" id="ARBA00022729"/>
    </source>
</evidence>
<organism evidence="5 6">
    <name type="scientific">Fuerstiella marisgermanici</name>
    <dbReference type="NCBI Taxonomy" id="1891926"/>
    <lineage>
        <taxon>Bacteria</taxon>
        <taxon>Pseudomonadati</taxon>
        <taxon>Planctomycetota</taxon>
        <taxon>Planctomycetia</taxon>
        <taxon>Planctomycetales</taxon>
        <taxon>Planctomycetaceae</taxon>
        <taxon>Fuerstiella</taxon>
    </lineage>
</organism>
<dbReference type="STRING" id="1891926.Fuma_03913"/>